<dbReference type="InterPro" id="IPR049253">
    <property type="entry name" value="DUF6886"/>
</dbReference>
<dbReference type="Pfam" id="PF21820">
    <property type="entry name" value="DUF6886"/>
    <property type="match status" value="1"/>
</dbReference>
<dbReference type="AlphaFoldDB" id="A0A845EZA9"/>
<reference evidence="1 2" key="1">
    <citation type="submission" date="2019-11" db="EMBL/GenBank/DDBJ databases">
        <title>Genome sequences of 17 halophilic strains isolated from different environments.</title>
        <authorList>
            <person name="Furrow R.E."/>
        </authorList>
    </citation>
    <scope>NUCLEOTIDE SEQUENCE [LARGE SCALE GENOMIC DNA]</scope>
    <source>
        <strain evidence="1 2">22506_14_FS</strain>
    </source>
</reference>
<evidence type="ECO:0000313" key="2">
    <source>
        <dbReference type="Proteomes" id="UP000447833"/>
    </source>
</evidence>
<accession>A0A845EZA9</accession>
<dbReference type="RefSeq" id="WP_160919340.1">
    <property type="nucleotide sequence ID" value="NZ_WMEY01000003.1"/>
</dbReference>
<dbReference type="Proteomes" id="UP000447833">
    <property type="component" value="Unassembled WGS sequence"/>
</dbReference>
<proteinExistence type="predicted"/>
<name>A0A845EZA9_9BACL</name>
<comment type="caution">
    <text evidence="1">The sequence shown here is derived from an EMBL/GenBank/DDBJ whole genome shotgun (WGS) entry which is preliminary data.</text>
</comment>
<gene>
    <name evidence="1" type="ORF">GLW07_10770</name>
</gene>
<organism evidence="1 2">
    <name type="scientific">Guptibacillus hwajinpoensis</name>
    <dbReference type="NCBI Taxonomy" id="208199"/>
    <lineage>
        <taxon>Bacteria</taxon>
        <taxon>Bacillati</taxon>
        <taxon>Bacillota</taxon>
        <taxon>Bacilli</taxon>
        <taxon>Bacillales</taxon>
        <taxon>Guptibacillaceae</taxon>
        <taxon>Guptibacillus</taxon>
    </lineage>
</organism>
<sequence length="172" mass="20450">MRIFHVSEEDDIHEFQPRIPTRQDLDQSKGLVWAVNETCLPNFLTPRNCPRVCFHVGPNTSNADKQTYLSSSCQHAVVIENRWFETITKTKLYLYEFDPIHFKLQDDNAGYYVSDTAQVPINKIKINHPIQELFRRQVEVRFVDQLWDIHDEIQHTSFHWSMCRMKFATPIR</sequence>
<dbReference type="EMBL" id="WMEY01000003">
    <property type="protein sequence ID" value="MYL63838.1"/>
    <property type="molecule type" value="Genomic_DNA"/>
</dbReference>
<protein>
    <submittedName>
        <fullName evidence="1">Uncharacterized protein</fullName>
    </submittedName>
</protein>
<evidence type="ECO:0000313" key="1">
    <source>
        <dbReference type="EMBL" id="MYL63838.1"/>
    </source>
</evidence>